<feature type="transmembrane region" description="Helical" evidence="1">
    <location>
        <begin position="46"/>
        <end position="66"/>
    </location>
</feature>
<feature type="transmembrane region" description="Helical" evidence="1">
    <location>
        <begin position="72"/>
        <end position="95"/>
    </location>
</feature>
<evidence type="ECO:0000313" key="3">
    <source>
        <dbReference type="Proteomes" id="UP001629214"/>
    </source>
</evidence>
<feature type="transmembrane region" description="Helical" evidence="1">
    <location>
        <begin position="17"/>
        <end position="39"/>
    </location>
</feature>
<keyword evidence="1" id="KW-0812">Transmembrane</keyword>
<sequence length="99" mass="10268">MILNPALRYRLAVASRAVAAIGGGYALSAMAAALLAILLPMAPAEAVITATLLSFIVFCCAVLWVFAARTAWRAWAGIVLPGAVLGLILVVTPMLRSMA</sequence>
<keyword evidence="1" id="KW-0472">Membrane</keyword>
<dbReference type="Pfam" id="PF12365">
    <property type="entry name" value="DUF3649"/>
    <property type="match status" value="1"/>
</dbReference>
<dbReference type="EMBL" id="JAQQFR010000001">
    <property type="protein sequence ID" value="MFL9877163.1"/>
    <property type="molecule type" value="Genomic_DNA"/>
</dbReference>
<dbReference type="RefSeq" id="WP_408165217.1">
    <property type="nucleotide sequence ID" value="NZ_JAQQFR010000001.1"/>
</dbReference>
<dbReference type="InterPro" id="IPR022109">
    <property type="entry name" value="DUF3649"/>
</dbReference>
<dbReference type="Proteomes" id="UP001629214">
    <property type="component" value="Unassembled WGS sequence"/>
</dbReference>
<evidence type="ECO:0000256" key="1">
    <source>
        <dbReference type="SAM" id="Phobius"/>
    </source>
</evidence>
<keyword evidence="1" id="KW-1133">Transmembrane helix</keyword>
<accession>A0ABW8Z2P8</accession>
<protein>
    <submittedName>
        <fullName evidence="2">DUF3649 domain-containing protein</fullName>
    </submittedName>
</protein>
<organism evidence="2 3">
    <name type="scientific">Herbaspirillum rhizosphaerae</name>
    <dbReference type="NCBI Taxonomy" id="346179"/>
    <lineage>
        <taxon>Bacteria</taxon>
        <taxon>Pseudomonadati</taxon>
        <taxon>Pseudomonadota</taxon>
        <taxon>Betaproteobacteria</taxon>
        <taxon>Burkholderiales</taxon>
        <taxon>Oxalobacteraceae</taxon>
        <taxon>Herbaspirillum</taxon>
    </lineage>
</organism>
<proteinExistence type="predicted"/>
<keyword evidence="3" id="KW-1185">Reference proteome</keyword>
<gene>
    <name evidence="2" type="ORF">PQR63_02120</name>
</gene>
<name>A0ABW8Z2P8_9BURK</name>
<comment type="caution">
    <text evidence="2">The sequence shown here is derived from an EMBL/GenBank/DDBJ whole genome shotgun (WGS) entry which is preliminary data.</text>
</comment>
<evidence type="ECO:0000313" key="2">
    <source>
        <dbReference type="EMBL" id="MFL9877163.1"/>
    </source>
</evidence>
<reference evidence="2 3" key="1">
    <citation type="journal article" date="2024" name="Chem. Sci.">
        <title>Discovery of megapolipeptins by genome mining of a Burkholderiales bacteria collection.</title>
        <authorList>
            <person name="Paulo B.S."/>
            <person name="Recchia M.J.J."/>
            <person name="Lee S."/>
            <person name="Fergusson C.H."/>
            <person name="Romanowski S.B."/>
            <person name="Hernandez A."/>
            <person name="Krull N."/>
            <person name="Liu D.Y."/>
            <person name="Cavanagh H."/>
            <person name="Bos A."/>
            <person name="Gray C.A."/>
            <person name="Murphy B.T."/>
            <person name="Linington R.G."/>
            <person name="Eustaquio A.S."/>
        </authorList>
    </citation>
    <scope>NUCLEOTIDE SEQUENCE [LARGE SCALE GENOMIC DNA]</scope>
    <source>
        <strain evidence="2 3">RL21-008-BIB-B</strain>
    </source>
</reference>